<evidence type="ECO:0000313" key="7">
    <source>
        <dbReference type="EMBL" id="MCS3919001.1"/>
    </source>
</evidence>
<evidence type="ECO:0000256" key="4">
    <source>
        <dbReference type="ARBA" id="ARBA00023163"/>
    </source>
</evidence>
<keyword evidence="2 5" id="KW-0805">Transcription regulation</keyword>
<dbReference type="PANTHER" id="PTHR34824:SF1">
    <property type="entry name" value="HEAT-INDUCIBLE TRANSCRIPTION REPRESSOR HRCA"/>
    <property type="match status" value="1"/>
</dbReference>
<dbReference type="InterPro" id="IPR029016">
    <property type="entry name" value="GAF-like_dom_sf"/>
</dbReference>
<keyword evidence="4 5" id="KW-0804">Transcription</keyword>
<keyword evidence="1 5" id="KW-0678">Repressor</keyword>
<evidence type="ECO:0000256" key="3">
    <source>
        <dbReference type="ARBA" id="ARBA00023016"/>
    </source>
</evidence>
<keyword evidence="8" id="KW-1185">Reference proteome</keyword>
<keyword evidence="3 5" id="KW-0346">Stress response</keyword>
<dbReference type="Proteomes" id="UP001204798">
    <property type="component" value="Unassembled WGS sequence"/>
</dbReference>
<feature type="domain" description="Heat-inducible transcription repressor HrcA C-terminal" evidence="6">
    <location>
        <begin position="112"/>
        <end position="334"/>
    </location>
</feature>
<evidence type="ECO:0000256" key="2">
    <source>
        <dbReference type="ARBA" id="ARBA00023015"/>
    </source>
</evidence>
<accession>A0ABT2ENI3</accession>
<dbReference type="InterPro" id="IPR036390">
    <property type="entry name" value="WH_DNA-bd_sf"/>
</dbReference>
<proteinExistence type="inferred from homology"/>
<dbReference type="HAMAP" id="MF_00081">
    <property type="entry name" value="HrcA"/>
    <property type="match status" value="1"/>
</dbReference>
<evidence type="ECO:0000259" key="6">
    <source>
        <dbReference type="Pfam" id="PF01628"/>
    </source>
</evidence>
<dbReference type="Gene3D" id="3.30.450.40">
    <property type="match status" value="1"/>
</dbReference>
<dbReference type="SUPFAM" id="SSF46785">
    <property type="entry name" value="Winged helix' DNA-binding domain"/>
    <property type="match status" value="1"/>
</dbReference>
<reference evidence="7 8" key="1">
    <citation type="submission" date="2022-08" db="EMBL/GenBank/DDBJ databases">
        <title>Bacterial and archaeal communities from various locations to study Microbial Dark Matter (Phase II).</title>
        <authorList>
            <person name="Stepanauskas R."/>
        </authorList>
    </citation>
    <scope>NUCLEOTIDE SEQUENCE [LARGE SCALE GENOMIC DNA]</scope>
    <source>
        <strain evidence="7 8">PD1</strain>
    </source>
</reference>
<dbReference type="EMBL" id="JANUCP010000002">
    <property type="protein sequence ID" value="MCS3919001.1"/>
    <property type="molecule type" value="Genomic_DNA"/>
</dbReference>
<dbReference type="RefSeq" id="WP_259095082.1">
    <property type="nucleotide sequence ID" value="NZ_CP130454.1"/>
</dbReference>
<evidence type="ECO:0000313" key="8">
    <source>
        <dbReference type="Proteomes" id="UP001204798"/>
    </source>
</evidence>
<dbReference type="Pfam" id="PF01628">
    <property type="entry name" value="HrcA"/>
    <property type="match status" value="1"/>
</dbReference>
<dbReference type="InterPro" id="IPR036388">
    <property type="entry name" value="WH-like_DNA-bd_sf"/>
</dbReference>
<evidence type="ECO:0000256" key="1">
    <source>
        <dbReference type="ARBA" id="ARBA00022491"/>
    </source>
</evidence>
<dbReference type="InterPro" id="IPR021153">
    <property type="entry name" value="HrcA_C"/>
</dbReference>
<comment type="function">
    <text evidence="5">Negative regulator of class I heat shock genes (grpE-dnaK-dnaJ and groELS operons). Prevents heat-shock induction of these operons.</text>
</comment>
<gene>
    <name evidence="5" type="primary">hrcA</name>
    <name evidence="7" type="ORF">M2350_001401</name>
</gene>
<dbReference type="Gene3D" id="1.10.10.10">
    <property type="entry name" value="Winged helix-like DNA-binding domain superfamily/Winged helix DNA-binding domain"/>
    <property type="match status" value="1"/>
</dbReference>
<protein>
    <recommendedName>
        <fullName evidence="5">Heat-inducible transcription repressor HrcA</fullName>
    </recommendedName>
</protein>
<evidence type="ECO:0000256" key="5">
    <source>
        <dbReference type="HAMAP-Rule" id="MF_00081"/>
    </source>
</evidence>
<dbReference type="InterPro" id="IPR002571">
    <property type="entry name" value="HrcA"/>
</dbReference>
<name>A0ABT2ENI3_9BACT</name>
<sequence length="353" mass="39923">MPLRKELLLTERRKQILGAVVDLHVKTAQPVGSKAVVLEYRLNISPATVRLEFGVLERMGLIFQPHTSAGRVPSDFGYRVFVDEVMRVRPLPPSKLRLWEQKLANRYGEVRELLQAVCRLLSQFTDYASWAILPRQETEVVRGIHFSLLPDRRVIAILLGHRLIHKVFVVPENFGVDQWQKASDWLNSRLNRVPLSTLIKTDWSHWATPETSQNPVLAVAFGLVQKLAEEAWQAEVWMEGLSRLLDEPEFRNLERAQKLIAFWETPHKLAVLCESALNKLHSPSPKAWLAIGSEIPFPELHDCSIVAAPYFVGDFPFGMIGVLGPKRMRYSSAIPAVEAIASLTSQALTAMLS</sequence>
<comment type="similarity">
    <text evidence="5">Belongs to the HrcA family.</text>
</comment>
<dbReference type="SUPFAM" id="SSF55781">
    <property type="entry name" value="GAF domain-like"/>
    <property type="match status" value="1"/>
</dbReference>
<dbReference type="PIRSF" id="PIRSF005485">
    <property type="entry name" value="HrcA"/>
    <property type="match status" value="1"/>
</dbReference>
<organism evidence="7 8">
    <name type="scientific">Candidatus Fervidibacter sacchari</name>
    <dbReference type="NCBI Taxonomy" id="1448929"/>
    <lineage>
        <taxon>Bacteria</taxon>
        <taxon>Candidatus Fervidibacterota</taxon>
        <taxon>Candidatus Fervidibacter</taxon>
    </lineage>
</organism>
<dbReference type="NCBIfam" id="TIGR00331">
    <property type="entry name" value="hrcA"/>
    <property type="match status" value="1"/>
</dbReference>
<comment type="caution">
    <text evidence="7">The sequence shown here is derived from an EMBL/GenBank/DDBJ whole genome shotgun (WGS) entry which is preliminary data.</text>
</comment>
<dbReference type="PANTHER" id="PTHR34824">
    <property type="entry name" value="HEAT-INDUCIBLE TRANSCRIPTION REPRESSOR HRCA"/>
    <property type="match status" value="1"/>
</dbReference>